<evidence type="ECO:0000256" key="2">
    <source>
        <dbReference type="ARBA" id="ARBA00005833"/>
    </source>
</evidence>
<dbReference type="InterPro" id="IPR050281">
    <property type="entry name" value="Flavin_monoamine_oxidase"/>
</dbReference>
<comment type="caution">
    <text evidence="8">The sequence shown here is derived from an EMBL/GenBank/DDBJ whole genome shotgun (WGS) entry which is preliminary data.</text>
</comment>
<keyword evidence="5" id="KW-0073">Auxin biosynthesis</keyword>
<name>A0ABX1DF38_9FLAO</name>
<dbReference type="SUPFAM" id="SSF51905">
    <property type="entry name" value="FAD/NAD(P)-binding domain"/>
    <property type="match status" value="1"/>
</dbReference>
<dbReference type="EMBL" id="JAAVJS010000094">
    <property type="protein sequence ID" value="NJX16937.1"/>
    <property type="molecule type" value="Genomic_DNA"/>
</dbReference>
<dbReference type="Proteomes" id="UP000760545">
    <property type="component" value="Unassembled WGS sequence"/>
</dbReference>
<comment type="catalytic activity">
    <reaction evidence="6">
        <text>L-tryptophan + O2 = indole-3-acetamide + CO2 + H2O</text>
        <dbReference type="Rhea" id="RHEA:16165"/>
        <dbReference type="ChEBI" id="CHEBI:15377"/>
        <dbReference type="ChEBI" id="CHEBI:15379"/>
        <dbReference type="ChEBI" id="CHEBI:16031"/>
        <dbReference type="ChEBI" id="CHEBI:16526"/>
        <dbReference type="ChEBI" id="CHEBI:57912"/>
        <dbReference type="EC" id="1.13.12.3"/>
    </reaction>
</comment>
<dbReference type="Pfam" id="PF01593">
    <property type="entry name" value="Amino_oxidase"/>
    <property type="match status" value="1"/>
</dbReference>
<gene>
    <name evidence="8" type="ORF">HC176_15780</name>
</gene>
<feature type="non-terminal residue" evidence="8">
    <location>
        <position position="1"/>
    </location>
</feature>
<evidence type="ECO:0000256" key="4">
    <source>
        <dbReference type="ARBA" id="ARBA00017871"/>
    </source>
</evidence>
<keyword evidence="9" id="KW-1185">Reference proteome</keyword>
<comment type="similarity">
    <text evidence="2">Belongs to the tryptophan 2-monooxygenase family.</text>
</comment>
<sequence>GERAEELGEMGEQEAIEQQLQEMKKVYPEVQEHFTEGYVKAWSEDPYALGGPSWPGPGDVTAYLKDLQSPHGKIHFAGEHTSILRSTMEGALRSGIRAAQEVQES</sequence>
<evidence type="ECO:0000256" key="6">
    <source>
        <dbReference type="ARBA" id="ARBA00047321"/>
    </source>
</evidence>
<dbReference type="SUPFAM" id="SSF54373">
    <property type="entry name" value="FAD-linked reductases, C-terminal domain"/>
    <property type="match status" value="1"/>
</dbReference>
<protein>
    <recommendedName>
        <fullName evidence="4">Tryptophan 2-monooxygenase</fullName>
        <ecNumber evidence="3">1.13.12.3</ecNumber>
    </recommendedName>
</protein>
<dbReference type="RefSeq" id="WP_209309741.1">
    <property type="nucleotide sequence ID" value="NZ_JAAVJS010000094.1"/>
</dbReference>
<evidence type="ECO:0000256" key="3">
    <source>
        <dbReference type="ARBA" id="ARBA00012535"/>
    </source>
</evidence>
<dbReference type="InterPro" id="IPR002937">
    <property type="entry name" value="Amino_oxidase"/>
</dbReference>
<evidence type="ECO:0000313" key="9">
    <source>
        <dbReference type="Proteomes" id="UP000760545"/>
    </source>
</evidence>
<evidence type="ECO:0000259" key="7">
    <source>
        <dbReference type="Pfam" id="PF01593"/>
    </source>
</evidence>
<reference evidence="8 9" key="1">
    <citation type="submission" date="2020-03" db="EMBL/GenBank/DDBJ databases">
        <title>Tamlana sp. nov, isolated from XXX.</title>
        <authorList>
            <person name="Cao W.R."/>
        </authorList>
    </citation>
    <scope>NUCLEOTIDE SEQUENCE [LARGE SCALE GENOMIC DNA]</scope>
    <source>
        <strain evidence="8 9">HST1-43</strain>
    </source>
</reference>
<organism evidence="8 9">
    <name type="scientific">Tamlana crocina</name>
    <dbReference type="NCBI Taxonomy" id="393006"/>
    <lineage>
        <taxon>Bacteria</taxon>
        <taxon>Pseudomonadati</taxon>
        <taxon>Bacteroidota</taxon>
        <taxon>Flavobacteriia</taxon>
        <taxon>Flavobacteriales</taxon>
        <taxon>Flavobacteriaceae</taxon>
        <taxon>Tamlana</taxon>
    </lineage>
</organism>
<comment type="pathway">
    <text evidence="1">Plant hormone metabolism; auxin biosynthesis.</text>
</comment>
<dbReference type="InterPro" id="IPR036188">
    <property type="entry name" value="FAD/NAD-bd_sf"/>
</dbReference>
<dbReference type="PANTHER" id="PTHR10742:SF410">
    <property type="entry name" value="LYSINE-SPECIFIC HISTONE DEMETHYLASE 2"/>
    <property type="match status" value="1"/>
</dbReference>
<feature type="domain" description="Amine oxidase" evidence="7">
    <location>
        <begin position="1"/>
        <end position="102"/>
    </location>
</feature>
<accession>A0ABX1DF38</accession>
<dbReference type="PANTHER" id="PTHR10742">
    <property type="entry name" value="FLAVIN MONOAMINE OXIDASE"/>
    <property type="match status" value="1"/>
</dbReference>
<proteinExistence type="inferred from homology"/>
<dbReference type="EC" id="1.13.12.3" evidence="3"/>
<evidence type="ECO:0000313" key="8">
    <source>
        <dbReference type="EMBL" id="NJX16937.1"/>
    </source>
</evidence>
<dbReference type="Gene3D" id="3.50.50.60">
    <property type="entry name" value="FAD/NAD(P)-binding domain"/>
    <property type="match status" value="1"/>
</dbReference>
<evidence type="ECO:0000256" key="1">
    <source>
        <dbReference type="ARBA" id="ARBA00004814"/>
    </source>
</evidence>
<evidence type="ECO:0000256" key="5">
    <source>
        <dbReference type="ARBA" id="ARBA00023070"/>
    </source>
</evidence>